<gene>
    <name evidence="2" type="ORF">BDK92_0044</name>
</gene>
<dbReference type="EMBL" id="RBKT01000001">
    <property type="protein sequence ID" value="RKR85835.1"/>
    <property type="molecule type" value="Genomic_DNA"/>
</dbReference>
<feature type="transmembrane region" description="Helical" evidence="1">
    <location>
        <begin position="66"/>
        <end position="86"/>
    </location>
</feature>
<feature type="transmembrane region" description="Helical" evidence="1">
    <location>
        <begin position="98"/>
        <end position="121"/>
    </location>
</feature>
<keyword evidence="3" id="KW-1185">Reference proteome</keyword>
<reference evidence="2 3" key="1">
    <citation type="submission" date="2018-10" db="EMBL/GenBank/DDBJ databases">
        <title>Sequencing the genomes of 1000 actinobacteria strains.</title>
        <authorList>
            <person name="Klenk H.-P."/>
        </authorList>
    </citation>
    <scope>NUCLEOTIDE SEQUENCE [LARGE SCALE GENOMIC DNA]</scope>
    <source>
        <strain evidence="2 3">DSM 45175</strain>
    </source>
</reference>
<evidence type="ECO:0000256" key="1">
    <source>
        <dbReference type="SAM" id="Phobius"/>
    </source>
</evidence>
<evidence type="ECO:0000313" key="3">
    <source>
        <dbReference type="Proteomes" id="UP000277671"/>
    </source>
</evidence>
<proteinExistence type="predicted"/>
<evidence type="ECO:0000313" key="2">
    <source>
        <dbReference type="EMBL" id="RKR85835.1"/>
    </source>
</evidence>
<keyword evidence="1" id="KW-1133">Transmembrane helix</keyword>
<dbReference type="Pfam" id="PF07077">
    <property type="entry name" value="DUF1345"/>
    <property type="match status" value="1"/>
</dbReference>
<keyword evidence="1" id="KW-0812">Transmembrane</keyword>
<name>A0A495JA85_9ACTN</name>
<sequence length="199" mass="21522">MMGAAAACGAIPVGLYDAAVLGPLVGWDCAALFYLAWARSRLWPLNPDETARFALRADSNRGLRDSLLLFACLASLLAIGVVLIRAKPLDGFPEQLHIALGIVSVLFSWAVIHTVFAGRYARLYYTGTDGGVRFNRQSPPRYTDFAYLAFTLGMTFQVSDTPLSSPAIRRTALRHALLSYLFGAVIIASTVNLIAGLAR</sequence>
<organism evidence="2 3">
    <name type="scientific">Micromonospora pisi</name>
    <dbReference type="NCBI Taxonomy" id="589240"/>
    <lineage>
        <taxon>Bacteria</taxon>
        <taxon>Bacillati</taxon>
        <taxon>Actinomycetota</taxon>
        <taxon>Actinomycetes</taxon>
        <taxon>Micromonosporales</taxon>
        <taxon>Micromonosporaceae</taxon>
        <taxon>Micromonospora</taxon>
    </lineage>
</organism>
<accession>A0A495JA85</accession>
<feature type="transmembrane region" description="Helical" evidence="1">
    <location>
        <begin position="20"/>
        <end position="37"/>
    </location>
</feature>
<protein>
    <submittedName>
        <fullName evidence="2">Putative membrane protein</fullName>
    </submittedName>
</protein>
<keyword evidence="1" id="KW-0472">Membrane</keyword>
<feature type="transmembrane region" description="Helical" evidence="1">
    <location>
        <begin position="178"/>
        <end position="198"/>
    </location>
</feature>
<comment type="caution">
    <text evidence="2">The sequence shown here is derived from an EMBL/GenBank/DDBJ whole genome shotgun (WGS) entry which is preliminary data.</text>
</comment>
<dbReference type="AlphaFoldDB" id="A0A495JA85"/>
<dbReference type="InterPro" id="IPR009781">
    <property type="entry name" value="DUF1345"/>
</dbReference>
<dbReference type="Proteomes" id="UP000277671">
    <property type="component" value="Unassembled WGS sequence"/>
</dbReference>